<comment type="function">
    <text evidence="1">Involved in DNA recombination.</text>
</comment>
<gene>
    <name evidence="6" type="primary">rmuC</name>
    <name evidence="6" type="ORF">OL599_21000</name>
</gene>
<comment type="similarity">
    <text evidence="2">Belongs to the RmuC family.</text>
</comment>
<protein>
    <recommendedName>
        <fullName evidence="3">DNA recombination protein RmuC homolog</fullName>
    </recommendedName>
</protein>
<name>A0AA41YNB5_9PROT</name>
<reference evidence="6" key="1">
    <citation type="submission" date="2022-09" db="EMBL/GenBank/DDBJ databases">
        <title>Rhodovastum sp. nov. RN2-1 isolated from soil in Seongnam, South Korea.</title>
        <authorList>
            <person name="Le N.T."/>
        </authorList>
    </citation>
    <scope>NUCLEOTIDE SEQUENCE</scope>
    <source>
        <strain evidence="6">RN2-1</strain>
    </source>
</reference>
<dbReference type="Proteomes" id="UP001165679">
    <property type="component" value="Unassembled WGS sequence"/>
</dbReference>
<comment type="caution">
    <text evidence="6">The sequence shown here is derived from an EMBL/GenBank/DDBJ whole genome shotgun (WGS) entry which is preliminary data.</text>
</comment>
<evidence type="ECO:0000256" key="3">
    <source>
        <dbReference type="ARBA" id="ARBA00021840"/>
    </source>
</evidence>
<dbReference type="RefSeq" id="WP_264715943.1">
    <property type="nucleotide sequence ID" value="NZ_JAPDNT010000028.1"/>
</dbReference>
<evidence type="ECO:0000256" key="1">
    <source>
        <dbReference type="ARBA" id="ARBA00003416"/>
    </source>
</evidence>
<dbReference type="AlphaFoldDB" id="A0AA41YNB5"/>
<dbReference type="EMBL" id="JAPDNT010000028">
    <property type="protein sequence ID" value="MCW3477051.1"/>
    <property type="molecule type" value="Genomic_DNA"/>
</dbReference>
<sequence length="463" mass="50519">MPFDSVSLLAAGAALLALATLVVVLRQGSAQSDALQRLRLLAEQALASQRSEAETLRATLAETERALTAATSSAGGQLRLEVLGALGEMRTALDTRLRELRDGNEARLAAIQNTVAEQLQAAMERQATAGGQLRVELTTAIADMRTALDLRLREMREGNEAKLAEIQKTVNEQLHEAVEKQMTTSFARVTEQFAAVQKAMGDVQAVTAQIGDIKRLFGNVKTRGGWGETQVRAMLDDVLPAGAYETNWKPRPDSDDTVEFAVIMPMRGPTKVRLPVDAKFPVEDYERILEAADAGDAEAERVARRALEKRVRDEAKKLAAKYINPPATVEFAVMYLPTDGLYAEIARMPGLIDDLGRSHRVLVLGPSLFPALLRTIHLGHVTLALEQKADEIGKLLGATRNEMMKIDDVLERLGKQAGTFSTTIEKARVRTRAVGRVLRGVEAIDAPELLTLDNETEDDPETA</sequence>
<evidence type="ECO:0000256" key="4">
    <source>
        <dbReference type="ARBA" id="ARBA00023054"/>
    </source>
</evidence>
<evidence type="ECO:0000256" key="5">
    <source>
        <dbReference type="ARBA" id="ARBA00023172"/>
    </source>
</evidence>
<keyword evidence="7" id="KW-1185">Reference proteome</keyword>
<accession>A0AA41YNB5</accession>
<reference evidence="6" key="2">
    <citation type="submission" date="2022-10" db="EMBL/GenBank/DDBJ databases">
        <authorList>
            <person name="Trinh H.N."/>
        </authorList>
    </citation>
    <scope>NUCLEOTIDE SEQUENCE</scope>
    <source>
        <strain evidence="6">RN2-1</strain>
    </source>
</reference>
<evidence type="ECO:0000313" key="7">
    <source>
        <dbReference type="Proteomes" id="UP001165679"/>
    </source>
</evidence>
<dbReference type="InterPro" id="IPR003798">
    <property type="entry name" value="DNA_recombination_RmuC"/>
</dbReference>
<dbReference type="GO" id="GO:0006310">
    <property type="term" value="P:DNA recombination"/>
    <property type="evidence" value="ECO:0007669"/>
    <property type="project" value="UniProtKB-KW"/>
</dbReference>
<proteinExistence type="inferred from homology"/>
<dbReference type="PANTHER" id="PTHR30563">
    <property type="entry name" value="DNA RECOMBINATION PROTEIN RMUC"/>
    <property type="match status" value="1"/>
</dbReference>
<evidence type="ECO:0000256" key="2">
    <source>
        <dbReference type="ARBA" id="ARBA00009840"/>
    </source>
</evidence>
<dbReference type="Pfam" id="PF02646">
    <property type="entry name" value="RmuC"/>
    <property type="match status" value="1"/>
</dbReference>
<keyword evidence="4" id="KW-0175">Coiled coil</keyword>
<organism evidence="6 7">
    <name type="scientific">Limobrevibacterium gyesilva</name>
    <dbReference type="NCBI Taxonomy" id="2991712"/>
    <lineage>
        <taxon>Bacteria</taxon>
        <taxon>Pseudomonadati</taxon>
        <taxon>Pseudomonadota</taxon>
        <taxon>Alphaproteobacteria</taxon>
        <taxon>Acetobacterales</taxon>
        <taxon>Acetobacteraceae</taxon>
        <taxon>Limobrevibacterium</taxon>
    </lineage>
</organism>
<evidence type="ECO:0000313" key="6">
    <source>
        <dbReference type="EMBL" id="MCW3477051.1"/>
    </source>
</evidence>
<dbReference type="PANTHER" id="PTHR30563:SF0">
    <property type="entry name" value="DNA RECOMBINATION PROTEIN RMUC"/>
    <property type="match status" value="1"/>
</dbReference>
<dbReference type="SUPFAM" id="SSF58113">
    <property type="entry name" value="Apolipoprotein A-I"/>
    <property type="match status" value="1"/>
</dbReference>
<keyword evidence="5" id="KW-0233">DNA recombination</keyword>